<gene>
    <name evidence="2" type="ORF">QH73_0002500</name>
</gene>
<evidence type="ECO:0000313" key="2">
    <source>
        <dbReference type="EMBL" id="NHC33541.1"/>
    </source>
</evidence>
<protein>
    <submittedName>
        <fullName evidence="2">DUF3611 family protein</fullName>
    </submittedName>
</protein>
<keyword evidence="3" id="KW-1185">Reference proteome</keyword>
<dbReference type="AlphaFoldDB" id="A0A9X5I371"/>
<dbReference type="Pfam" id="PF12263">
    <property type="entry name" value="DUF3611"/>
    <property type="match status" value="1"/>
</dbReference>
<feature type="transmembrane region" description="Helical" evidence="1">
    <location>
        <begin position="160"/>
        <end position="184"/>
    </location>
</feature>
<feature type="transmembrane region" description="Helical" evidence="1">
    <location>
        <begin position="60"/>
        <end position="83"/>
    </location>
</feature>
<dbReference type="RefSeq" id="WP_039715095.1">
    <property type="nucleotide sequence ID" value="NZ_JTJC03000001.1"/>
</dbReference>
<evidence type="ECO:0000313" key="3">
    <source>
        <dbReference type="Proteomes" id="UP000031532"/>
    </source>
</evidence>
<dbReference type="OrthoDB" id="5766633at2"/>
<feature type="transmembrane region" description="Helical" evidence="1">
    <location>
        <begin position="27"/>
        <end position="48"/>
    </location>
</feature>
<keyword evidence="1" id="KW-0472">Membrane</keyword>
<dbReference type="PANTHER" id="PTHR34548">
    <property type="entry name" value="PROTEIN TIC 21, CHLOROPLASTIC"/>
    <property type="match status" value="1"/>
</dbReference>
<dbReference type="EMBL" id="JTJC03000001">
    <property type="protein sequence ID" value="NHC33541.1"/>
    <property type="molecule type" value="Genomic_DNA"/>
</dbReference>
<proteinExistence type="predicted"/>
<evidence type="ECO:0000256" key="1">
    <source>
        <dbReference type="SAM" id="Phobius"/>
    </source>
</evidence>
<keyword evidence="1" id="KW-1133">Transmembrane helix</keyword>
<reference evidence="2 3" key="1">
    <citation type="journal article" date="2015" name="Genome Announc.">
        <title>Draft Genome Sequence of the Terrestrial Cyanobacterium Scytonema millei VB511283, Isolated from Eastern India.</title>
        <authorList>
            <person name="Sen D."/>
            <person name="Chandrababunaidu M.M."/>
            <person name="Singh D."/>
            <person name="Sanghi N."/>
            <person name="Ghorai A."/>
            <person name="Mishra G.P."/>
            <person name="Madduluri M."/>
            <person name="Adhikary S.P."/>
            <person name="Tripathy S."/>
        </authorList>
    </citation>
    <scope>NUCLEOTIDE SEQUENCE [LARGE SCALE GENOMIC DNA]</scope>
    <source>
        <strain evidence="2 3">VB511283</strain>
    </source>
</reference>
<dbReference type="PANTHER" id="PTHR34548:SF2">
    <property type="entry name" value="PROTEIN TIC 21, CHLOROPLASTIC"/>
    <property type="match status" value="1"/>
</dbReference>
<name>A0A9X5I371_9CYAN</name>
<accession>A0A9X5I371</accession>
<feature type="transmembrane region" description="Helical" evidence="1">
    <location>
        <begin position="112"/>
        <end position="136"/>
    </location>
</feature>
<keyword evidence="1" id="KW-0812">Transmembrane</keyword>
<sequence>MSELIKDTLPTPTKQRFAAAFRIVSRFSFWIQLALASTSGIALIFAILSRNVGEVPNSVGLSFSIFLAIVGVLLAVFSIVWAFRDRSLARRLQSSDRTIHPRKEEVIQALKIGLIVSFIGMLIAFVASEVSAIAVLSKSLSVPQGVAIYNRQNLIRSLDILVILSNVNLIGTHLIGSITSLGLLEWID</sequence>
<comment type="caution">
    <text evidence="2">The sequence shown here is derived from an EMBL/GenBank/DDBJ whole genome shotgun (WGS) entry which is preliminary data.</text>
</comment>
<dbReference type="Proteomes" id="UP000031532">
    <property type="component" value="Unassembled WGS sequence"/>
</dbReference>
<organism evidence="2 3">
    <name type="scientific">Scytonema millei VB511283</name>
    <dbReference type="NCBI Taxonomy" id="1245923"/>
    <lineage>
        <taxon>Bacteria</taxon>
        <taxon>Bacillati</taxon>
        <taxon>Cyanobacteriota</taxon>
        <taxon>Cyanophyceae</taxon>
        <taxon>Nostocales</taxon>
        <taxon>Scytonemataceae</taxon>
        <taxon>Scytonema</taxon>
    </lineage>
</organism>
<dbReference type="InterPro" id="IPR022051">
    <property type="entry name" value="DUF3611"/>
</dbReference>